<reference evidence="4" key="1">
    <citation type="submission" date="2025-08" db="UniProtKB">
        <authorList>
            <consortium name="RefSeq"/>
        </authorList>
    </citation>
    <scope>IDENTIFICATION</scope>
    <source>
        <tissue evidence="4">Tentacle</tissue>
    </source>
</reference>
<feature type="region of interest" description="Disordered" evidence="1">
    <location>
        <begin position="127"/>
        <end position="153"/>
    </location>
</feature>
<gene>
    <name evidence="4" type="primary">LOC116287997</name>
</gene>
<accession>A0A6P8H536</accession>
<dbReference type="CDD" id="cd00118">
    <property type="entry name" value="LysM"/>
    <property type="match status" value="1"/>
</dbReference>
<dbReference type="SMART" id="SM00257">
    <property type="entry name" value="LysM"/>
    <property type="match status" value="1"/>
</dbReference>
<evidence type="ECO:0000256" key="1">
    <source>
        <dbReference type="SAM" id="MobiDB-lite"/>
    </source>
</evidence>
<dbReference type="PANTHER" id="PTHR20932">
    <property type="entry name" value="LYSM AND PUTATIVE PEPTIDOGLYCAN-BINDING DOMAIN-CONTAINING PROTEIN"/>
    <property type="match status" value="1"/>
</dbReference>
<evidence type="ECO:0000259" key="2">
    <source>
        <dbReference type="PROSITE" id="PS51782"/>
    </source>
</evidence>
<feature type="compositionally biased region" description="Polar residues" evidence="1">
    <location>
        <begin position="138"/>
        <end position="153"/>
    </location>
</feature>
<keyword evidence="3" id="KW-1185">Reference proteome</keyword>
<dbReference type="SUPFAM" id="SSF54106">
    <property type="entry name" value="LysM domain"/>
    <property type="match status" value="1"/>
</dbReference>
<feature type="compositionally biased region" description="Polar residues" evidence="1">
    <location>
        <begin position="208"/>
        <end position="227"/>
    </location>
</feature>
<feature type="compositionally biased region" description="Basic and acidic residues" evidence="1">
    <location>
        <begin position="127"/>
        <end position="136"/>
    </location>
</feature>
<evidence type="ECO:0000313" key="3">
    <source>
        <dbReference type="Proteomes" id="UP000515163"/>
    </source>
</evidence>
<dbReference type="InterPro" id="IPR036779">
    <property type="entry name" value="LysM_dom_sf"/>
</dbReference>
<feature type="compositionally biased region" description="Basic and acidic residues" evidence="1">
    <location>
        <begin position="188"/>
        <end position="204"/>
    </location>
</feature>
<dbReference type="PROSITE" id="PS51782">
    <property type="entry name" value="LYSM"/>
    <property type="match status" value="1"/>
</dbReference>
<feature type="region of interest" description="Disordered" evidence="1">
    <location>
        <begin position="188"/>
        <end position="227"/>
    </location>
</feature>
<organism evidence="3 4">
    <name type="scientific">Actinia tenebrosa</name>
    <name type="common">Australian red waratah sea anemone</name>
    <dbReference type="NCBI Taxonomy" id="6105"/>
    <lineage>
        <taxon>Eukaryota</taxon>
        <taxon>Metazoa</taxon>
        <taxon>Cnidaria</taxon>
        <taxon>Anthozoa</taxon>
        <taxon>Hexacorallia</taxon>
        <taxon>Actiniaria</taxon>
        <taxon>Actiniidae</taxon>
        <taxon>Actinia</taxon>
    </lineage>
</organism>
<feature type="domain" description="LysM" evidence="2">
    <location>
        <begin position="58"/>
        <end position="102"/>
    </location>
</feature>
<dbReference type="KEGG" id="aten:116287997"/>
<evidence type="ECO:0000313" key="4">
    <source>
        <dbReference type="RefSeq" id="XP_031550571.1"/>
    </source>
</evidence>
<proteinExistence type="predicted"/>
<dbReference type="PANTHER" id="PTHR20932:SF8">
    <property type="entry name" value="LD22649P"/>
    <property type="match status" value="1"/>
</dbReference>
<feature type="region of interest" description="Disordered" evidence="1">
    <location>
        <begin position="29"/>
        <end position="48"/>
    </location>
</feature>
<dbReference type="InterPro" id="IPR018392">
    <property type="entry name" value="LysM"/>
</dbReference>
<dbReference type="GeneID" id="116287997"/>
<dbReference type="AlphaFoldDB" id="A0A6P8H536"/>
<dbReference type="FunCoup" id="A0A6P8H536">
    <property type="interactions" value="1079"/>
</dbReference>
<dbReference type="InParanoid" id="A0A6P8H536"/>
<name>A0A6P8H536_ACTTE</name>
<dbReference type="RefSeq" id="XP_031550571.1">
    <property type="nucleotide sequence ID" value="XM_031694711.1"/>
</dbReference>
<dbReference type="Proteomes" id="UP000515163">
    <property type="component" value="Unplaced"/>
</dbReference>
<dbReference type="Pfam" id="PF01476">
    <property type="entry name" value="LysM"/>
    <property type="match status" value="1"/>
</dbReference>
<dbReference type="OrthoDB" id="2107166at2759"/>
<dbReference type="Gene3D" id="3.10.350.10">
    <property type="entry name" value="LysM domain"/>
    <property type="match status" value="1"/>
</dbReference>
<protein>
    <submittedName>
        <fullName evidence="4">LysM and putative peptidoglycan-binding domain-containing protein 2-like</fullName>
    </submittedName>
</protein>
<dbReference type="InterPro" id="IPR045030">
    <property type="entry name" value="LYSM1-4"/>
</dbReference>
<sequence length="239" mass="26909">MSSSEGGSSGTSQASHLLASNRKLIRSEKSSLSGSFEPPKSYGSTTKPVRSEVDIKMIGHVVQSLDTLQGLSIRYGVPGEEIRRVNKLWTNDNIHFYKIIKIPVKVNSTFVGFDELDVDVEQEKHDLVSENSDVKDSQPGTTTSNVMQTENTEDSVSQFLEQLDGTIKQNVQRSEKLRLHSGKELLEKLERDQHASRTREDDLFRPLSFSSPNQRASRQSVNRSKSDIMNTCDEQFFEL</sequence>